<evidence type="ECO:0008006" key="4">
    <source>
        <dbReference type="Google" id="ProtNLM"/>
    </source>
</evidence>
<evidence type="ECO:0000313" key="2">
    <source>
        <dbReference type="EMBL" id="QMV67208.1"/>
    </source>
</evidence>
<dbReference type="PROSITE" id="PS51257">
    <property type="entry name" value="PROKAR_LIPOPROTEIN"/>
    <property type="match status" value="1"/>
</dbReference>
<sequence length="153" mass="17611">MKTLTLVLIAIMTLLGCNQSADRRATMVKQETKDIETGSDTVKTKRIAVWHRFKLESDSAIAKMDNDLLNLQAKLAKANSKDRAKLDDDYNKLKIEIARLKEKIRQKNVAFDNDMQHAKDMTLQENEQFKKDVKNDIDKLGKSVDQLFKDDKK</sequence>
<keyword evidence="3" id="KW-1185">Reference proteome</keyword>
<accession>A0A7G5DZN3</accession>
<organism evidence="2 3">
    <name type="scientific">Sphingobacterium paramultivorum</name>
    <dbReference type="NCBI Taxonomy" id="2886510"/>
    <lineage>
        <taxon>Bacteria</taxon>
        <taxon>Pseudomonadati</taxon>
        <taxon>Bacteroidota</taxon>
        <taxon>Sphingobacteriia</taxon>
        <taxon>Sphingobacteriales</taxon>
        <taxon>Sphingobacteriaceae</taxon>
        <taxon>Sphingobacterium</taxon>
    </lineage>
</organism>
<proteinExistence type="predicted"/>
<dbReference type="EMBL" id="CP058555">
    <property type="protein sequence ID" value="QMV67208.1"/>
    <property type="molecule type" value="Genomic_DNA"/>
</dbReference>
<evidence type="ECO:0000313" key="3">
    <source>
        <dbReference type="Proteomes" id="UP000515450"/>
    </source>
</evidence>
<evidence type="ECO:0000256" key="1">
    <source>
        <dbReference type="SAM" id="Coils"/>
    </source>
</evidence>
<dbReference type="RefSeq" id="WP_182331764.1">
    <property type="nucleotide sequence ID" value="NZ_CP058555.1"/>
</dbReference>
<keyword evidence="1" id="KW-0175">Coiled coil</keyword>
<reference evidence="2 3" key="1">
    <citation type="journal article" date="2020" name="G3 (Bethesda)">
        <title>CeMbio - The Caenorhabditis elegans Microbiome Resource.</title>
        <authorList>
            <person name="Dirksen P."/>
            <person name="Assie A."/>
            <person name="Zimmermann J."/>
            <person name="Zhang F."/>
            <person name="Tietje A.M."/>
            <person name="Marsh S.A."/>
            <person name="Felix M.A."/>
            <person name="Shapira M."/>
            <person name="Kaleta C."/>
            <person name="Schulenburg H."/>
            <person name="Samuel B."/>
        </authorList>
    </citation>
    <scope>NUCLEOTIDE SEQUENCE [LARGE SCALE GENOMIC DNA]</scope>
    <source>
        <strain evidence="2 3">BIGb0170</strain>
    </source>
</reference>
<gene>
    <name evidence="2" type="ORF">HS960_05845</name>
</gene>
<dbReference type="AlphaFoldDB" id="A0A7G5DZN3"/>
<dbReference type="Proteomes" id="UP000515450">
    <property type="component" value="Chromosome"/>
</dbReference>
<name>A0A7G5DZN3_9SPHI</name>
<feature type="coiled-coil region" evidence="1">
    <location>
        <begin position="61"/>
        <end position="110"/>
    </location>
</feature>
<protein>
    <recommendedName>
        <fullName evidence="4">Lipoprotein</fullName>
    </recommendedName>
</protein>